<sequence>MGPPRGVRTTAPPVMAGRRPSDGEQGEPPAGSGSRAAARRERCRDDRRPREGPMKRRGAPVLLWAAVALEVAARPASEGRAPLLRRGQLREALPQLGAAAAARQPRMPRPVQMSYWGDFEERNAGDACKPKCRWSCEAPECSEVCNITCAPALCATACPPVDQRSCKTVCPPPNCKTFCSGNCVALERRTSPCAEADCRTECDPPHPLCRSECDVHCDSRCAAPVCRFSCHEPKDCPKPECRLKCEKSSGCPFPKAGAPCRPAWPALPGASYGRRAAADVPRGHEHGRFSQSPLQSELPGARRADGCRSASPARTSARASAGASPAPGPDAAHQIACRP</sequence>
<feature type="region of interest" description="Disordered" evidence="1">
    <location>
        <begin position="1"/>
        <end position="55"/>
    </location>
</feature>
<evidence type="ECO:0000313" key="2">
    <source>
        <dbReference type="EMBL" id="CAK0897257.1"/>
    </source>
</evidence>
<feature type="compositionally biased region" description="Basic and acidic residues" evidence="1">
    <location>
        <begin position="38"/>
        <end position="54"/>
    </location>
</feature>
<feature type="region of interest" description="Disordered" evidence="1">
    <location>
        <begin position="275"/>
        <end position="339"/>
    </location>
</feature>
<evidence type="ECO:0000256" key="1">
    <source>
        <dbReference type="SAM" id="MobiDB-lite"/>
    </source>
</evidence>
<proteinExistence type="predicted"/>
<feature type="compositionally biased region" description="Low complexity" evidence="1">
    <location>
        <begin position="26"/>
        <end position="36"/>
    </location>
</feature>
<feature type="compositionally biased region" description="Low complexity" evidence="1">
    <location>
        <begin position="308"/>
        <end position="332"/>
    </location>
</feature>
<reference evidence="2" key="1">
    <citation type="submission" date="2023-10" db="EMBL/GenBank/DDBJ databases">
        <authorList>
            <person name="Chen Y."/>
            <person name="Shah S."/>
            <person name="Dougan E. K."/>
            <person name="Thang M."/>
            <person name="Chan C."/>
        </authorList>
    </citation>
    <scope>NUCLEOTIDE SEQUENCE [LARGE SCALE GENOMIC DNA]</scope>
</reference>
<accession>A0ABN9XCH8</accession>
<organism evidence="2 3">
    <name type="scientific">Prorocentrum cordatum</name>
    <dbReference type="NCBI Taxonomy" id="2364126"/>
    <lineage>
        <taxon>Eukaryota</taxon>
        <taxon>Sar</taxon>
        <taxon>Alveolata</taxon>
        <taxon>Dinophyceae</taxon>
        <taxon>Prorocentrales</taxon>
        <taxon>Prorocentraceae</taxon>
        <taxon>Prorocentrum</taxon>
    </lineage>
</organism>
<evidence type="ECO:0000313" key="3">
    <source>
        <dbReference type="Proteomes" id="UP001189429"/>
    </source>
</evidence>
<dbReference type="EMBL" id="CAUYUJ010020304">
    <property type="protein sequence ID" value="CAK0897257.1"/>
    <property type="molecule type" value="Genomic_DNA"/>
</dbReference>
<dbReference type="Proteomes" id="UP001189429">
    <property type="component" value="Unassembled WGS sequence"/>
</dbReference>
<protein>
    <submittedName>
        <fullName evidence="2">Uncharacterized protein</fullName>
    </submittedName>
</protein>
<comment type="caution">
    <text evidence="2">The sequence shown here is derived from an EMBL/GenBank/DDBJ whole genome shotgun (WGS) entry which is preliminary data.</text>
</comment>
<keyword evidence="3" id="KW-1185">Reference proteome</keyword>
<name>A0ABN9XCH8_9DINO</name>
<gene>
    <name evidence="2" type="ORF">PCOR1329_LOCUS75495</name>
</gene>